<evidence type="ECO:0000313" key="1">
    <source>
        <dbReference type="EMBL" id="TWT47707.1"/>
    </source>
</evidence>
<protein>
    <submittedName>
        <fullName evidence="1">Uncharacterized protein</fullName>
    </submittedName>
</protein>
<reference evidence="1 2" key="1">
    <citation type="submission" date="2019-02" db="EMBL/GenBank/DDBJ databases">
        <title>Deep-cultivation of Planctomycetes and their phenomic and genomic characterization uncovers novel biology.</title>
        <authorList>
            <person name="Wiegand S."/>
            <person name="Jogler M."/>
            <person name="Boedeker C."/>
            <person name="Pinto D."/>
            <person name="Vollmers J."/>
            <person name="Rivas-Marin E."/>
            <person name="Kohn T."/>
            <person name="Peeters S.H."/>
            <person name="Heuer A."/>
            <person name="Rast P."/>
            <person name="Oberbeckmann S."/>
            <person name="Bunk B."/>
            <person name="Jeske O."/>
            <person name="Meyerdierks A."/>
            <person name="Storesund J.E."/>
            <person name="Kallscheuer N."/>
            <person name="Luecker S."/>
            <person name="Lage O.M."/>
            <person name="Pohl T."/>
            <person name="Merkel B.J."/>
            <person name="Hornburger P."/>
            <person name="Mueller R.-W."/>
            <person name="Bruemmer F."/>
            <person name="Labrenz M."/>
            <person name="Spormann A.M."/>
            <person name="Op Den Camp H."/>
            <person name="Overmann J."/>
            <person name="Amann R."/>
            <person name="Jetten M.S.M."/>
            <person name="Mascher T."/>
            <person name="Medema M.H."/>
            <person name="Devos D.P."/>
            <person name="Kaster A.-K."/>
            <person name="Ovreas L."/>
            <person name="Rohde M."/>
            <person name="Galperin M.Y."/>
            <person name="Jogler C."/>
        </authorList>
    </citation>
    <scope>NUCLEOTIDE SEQUENCE [LARGE SCALE GENOMIC DNA]</scope>
    <source>
        <strain evidence="1 2">Pla111</strain>
    </source>
</reference>
<comment type="caution">
    <text evidence="1">The sequence shown here is derived from an EMBL/GenBank/DDBJ whole genome shotgun (WGS) entry which is preliminary data.</text>
</comment>
<dbReference type="Proteomes" id="UP000318995">
    <property type="component" value="Unassembled WGS sequence"/>
</dbReference>
<organism evidence="1 2">
    <name type="scientific">Botrimarina hoheduenensis</name>
    <dbReference type="NCBI Taxonomy" id="2528000"/>
    <lineage>
        <taxon>Bacteria</taxon>
        <taxon>Pseudomonadati</taxon>
        <taxon>Planctomycetota</taxon>
        <taxon>Planctomycetia</taxon>
        <taxon>Pirellulales</taxon>
        <taxon>Lacipirellulaceae</taxon>
        <taxon>Botrimarina</taxon>
    </lineage>
</organism>
<gene>
    <name evidence="1" type="ORF">Pla111_13270</name>
</gene>
<name>A0A5C5WB18_9BACT</name>
<accession>A0A5C5WB18</accession>
<sequence length="160" mass="17693">MAVAVLLAFHVNVYQLPESAVAGPIRPLRGAERRTMTGPNGGPPLFLATMPATFDQMQLRLAELPQCDCEPDGFFLLTGRTSDGYFWRLSGHMQEYLPEESATPRMHRVELNGECPAGFLDMVLRTMGWPDATLAFELVQEGVTLGEDDFRRYAASAEAV</sequence>
<dbReference type="OrthoDB" id="289446at2"/>
<dbReference type="AlphaFoldDB" id="A0A5C5WB18"/>
<proteinExistence type="predicted"/>
<dbReference type="RefSeq" id="WP_146572503.1">
    <property type="nucleotide sequence ID" value="NZ_SJPH01000002.1"/>
</dbReference>
<keyword evidence="2" id="KW-1185">Reference proteome</keyword>
<evidence type="ECO:0000313" key="2">
    <source>
        <dbReference type="Proteomes" id="UP000318995"/>
    </source>
</evidence>
<dbReference type="EMBL" id="SJPH01000002">
    <property type="protein sequence ID" value="TWT47707.1"/>
    <property type="molecule type" value="Genomic_DNA"/>
</dbReference>